<evidence type="ECO:0000256" key="1">
    <source>
        <dbReference type="SAM" id="Coils"/>
    </source>
</evidence>
<feature type="compositionally biased region" description="Polar residues" evidence="2">
    <location>
        <begin position="35"/>
        <end position="56"/>
    </location>
</feature>
<feature type="region of interest" description="Disordered" evidence="2">
    <location>
        <begin position="751"/>
        <end position="1081"/>
    </location>
</feature>
<dbReference type="EnsemblMetazoa" id="CJA10344.1">
    <property type="protein sequence ID" value="CJA10344.1"/>
    <property type="gene ID" value="WBGene00129548"/>
</dbReference>
<keyword evidence="4" id="KW-1185">Reference proteome</keyword>
<feature type="compositionally biased region" description="Pro residues" evidence="2">
    <location>
        <begin position="1026"/>
        <end position="1043"/>
    </location>
</feature>
<proteinExistence type="predicted"/>
<feature type="compositionally biased region" description="Basic and acidic residues" evidence="2">
    <location>
        <begin position="927"/>
        <end position="937"/>
    </location>
</feature>
<evidence type="ECO:0000256" key="2">
    <source>
        <dbReference type="SAM" id="MobiDB-lite"/>
    </source>
</evidence>
<feature type="compositionally biased region" description="Polar residues" evidence="2">
    <location>
        <begin position="638"/>
        <end position="651"/>
    </location>
</feature>
<feature type="region of interest" description="Disordered" evidence="2">
    <location>
        <begin position="1"/>
        <end position="56"/>
    </location>
</feature>
<accession>A0A8R1HXV3</accession>
<feature type="region of interest" description="Disordered" evidence="2">
    <location>
        <begin position="139"/>
        <end position="310"/>
    </location>
</feature>
<feature type="compositionally biased region" description="Polar residues" evidence="2">
    <location>
        <begin position="1060"/>
        <end position="1069"/>
    </location>
</feature>
<evidence type="ECO:0000313" key="3">
    <source>
        <dbReference type="EnsemblMetazoa" id="CJA10344.1"/>
    </source>
</evidence>
<feature type="compositionally biased region" description="Low complexity" evidence="2">
    <location>
        <begin position="820"/>
        <end position="833"/>
    </location>
</feature>
<feature type="coiled-coil region" evidence="1">
    <location>
        <begin position="427"/>
        <end position="511"/>
    </location>
</feature>
<feature type="region of interest" description="Disordered" evidence="2">
    <location>
        <begin position="600"/>
        <end position="664"/>
    </location>
</feature>
<dbReference type="Proteomes" id="UP000005237">
    <property type="component" value="Unassembled WGS sequence"/>
</dbReference>
<protein>
    <submittedName>
        <fullName evidence="3">Uncharacterized protein</fullName>
    </submittedName>
</protein>
<reference evidence="3" key="2">
    <citation type="submission" date="2022-06" db="UniProtKB">
        <authorList>
            <consortium name="EnsemblMetazoa"/>
        </authorList>
    </citation>
    <scope>IDENTIFICATION</scope>
    <source>
        <strain evidence="3">DF5081</strain>
    </source>
</reference>
<feature type="compositionally biased region" description="Acidic residues" evidence="2">
    <location>
        <begin position="1"/>
        <end position="10"/>
    </location>
</feature>
<sequence>MSDKTEEPDEDHAVVQENTLQENSLEETPIDPIEGSSSSVNPSPPQETSNDTPTASVTQIAKPGDSVKCETCQTTSTHTFFKRRASAAAGKAEDIFRNYCTGCKDFFGLCSKKVRGVFIFVTEEGRILTNAEKMEYLRGEKRKRSVSRKENEVEIDANPTNSDTSTNGISEENQEQEEEGLKLGTLPGAKTVKKEINSGLKRRKKGKSRFSSIKNKKRKVEAALAAGPSSVPTPRKPPATTSTPALPKRRESERHKPTTPSPSCAAKVPRKPGRPVGSCRVIQQQQQQQSRVIQTPIKAPEQSNVETTESEVQTDQDLLLKSVCLDETFNKTLEAGLDEQVNARLKDQPLVVRKQFVMMMRTIEEQEVVIKKFSDVQEKYQTAVRKLKEFGRQTRLTYSDNFRLIRADMVERKEEFKAHESEVVSIIKKQKDKYDAFKKELMKKYDEFQLEKEHLEAKIAFLEQEKVYERNRAEFFLRKKDVYELQTNEANETAKTAVKNLNDRLFVAENEKCAHCRISEKLRKQLTAEVAEMTTTSKAAVAQRDEMIEKAGLYEAAAQKLGKDCDTVKYERDSWQAYAVRYQKEVTRLTKVVKEKEKELAERGSEALTTPKSTPTPISIACTPNDAERVSPPDGPEVTSTPDSAISTSSAAKPHSKSFAKKLAEKKASLPIASGFESWIPKDKLNAPAPEIPKARSAFGAPIKTPQQREAEKTRLAPSQQPTPWEKSAIASSTPASDSLAMALNQVQADSFFNGSNSSNTNTNSRTYTEEISKLMRKRGVTTETVKEEKDKKPSTPSITSPVPPQKKSKPIPSTPAVKSTPGPSVSSSGPLSNMMKIPKLSDKPPVPEFAAALGLNKEDEEESGSIPGLGGLDDSLKEEVTKKRPEVKKPTPPVPVKTENIVKQNPPTQQNHKNAQKKKKALLPYHRQDQYAEPWDRPSNLSPWGRPQQTPPPRQNQYGIQSNARFDSDRSWNDGPSSSSFSGISQNRDSFGAPLPWHRSQDTPFGKVPIRDQFSVGQASMMPRGGPPPMGMGGPPGPPRPPMSFYNTTPNDSRDFYRHSNNGYSPPNSMGRGNPRSFYG</sequence>
<feature type="compositionally biased region" description="Low complexity" evidence="2">
    <location>
        <begin position="609"/>
        <end position="620"/>
    </location>
</feature>
<organism evidence="3 4">
    <name type="scientific">Caenorhabditis japonica</name>
    <dbReference type="NCBI Taxonomy" id="281687"/>
    <lineage>
        <taxon>Eukaryota</taxon>
        <taxon>Metazoa</taxon>
        <taxon>Ecdysozoa</taxon>
        <taxon>Nematoda</taxon>
        <taxon>Chromadorea</taxon>
        <taxon>Rhabditida</taxon>
        <taxon>Rhabditina</taxon>
        <taxon>Rhabditomorpha</taxon>
        <taxon>Rhabditoidea</taxon>
        <taxon>Rhabditidae</taxon>
        <taxon>Peloderinae</taxon>
        <taxon>Caenorhabditis</taxon>
    </lineage>
</organism>
<name>A0A8R1HXV3_CAEJA</name>
<feature type="compositionally biased region" description="Low complexity" evidence="2">
    <location>
        <begin position="751"/>
        <end position="765"/>
    </location>
</feature>
<feature type="compositionally biased region" description="Basic residues" evidence="2">
    <location>
        <begin position="200"/>
        <end position="219"/>
    </location>
</feature>
<reference evidence="4" key="1">
    <citation type="submission" date="2010-08" db="EMBL/GenBank/DDBJ databases">
        <authorList>
            <consortium name="Caenorhabditis japonica Sequencing Consortium"/>
            <person name="Wilson R.K."/>
        </authorList>
    </citation>
    <scope>NUCLEOTIDE SEQUENCE [LARGE SCALE GENOMIC DNA]</scope>
    <source>
        <strain evidence="4">DF5081</strain>
    </source>
</reference>
<feature type="region of interest" description="Disordered" evidence="2">
    <location>
        <begin position="679"/>
        <end position="737"/>
    </location>
</feature>
<keyword evidence="1" id="KW-0175">Coiled coil</keyword>
<dbReference type="AlphaFoldDB" id="A0A8R1HXV3"/>
<feature type="compositionally biased region" description="Polar residues" evidence="2">
    <location>
        <begin position="158"/>
        <end position="170"/>
    </location>
</feature>
<feature type="compositionally biased region" description="Basic and acidic residues" evidence="2">
    <location>
        <begin position="875"/>
        <end position="890"/>
    </location>
</feature>
<feature type="compositionally biased region" description="Basic and acidic residues" evidence="2">
    <location>
        <begin position="785"/>
        <end position="794"/>
    </location>
</feature>
<evidence type="ECO:0000313" key="4">
    <source>
        <dbReference type="Proteomes" id="UP000005237"/>
    </source>
</evidence>